<keyword evidence="11" id="KW-0325">Glycoprotein</keyword>
<dbReference type="GO" id="GO:0033627">
    <property type="term" value="P:cell adhesion mediated by integrin"/>
    <property type="evidence" value="ECO:0007669"/>
    <property type="project" value="TreeGrafter"/>
</dbReference>
<evidence type="ECO:0000256" key="7">
    <source>
        <dbReference type="ARBA" id="ARBA00022989"/>
    </source>
</evidence>
<protein>
    <recommendedName>
        <fullName evidence="20">Integrin alpha-2 domain-containing protein</fullName>
    </recommendedName>
</protein>
<dbReference type="GO" id="GO:0005178">
    <property type="term" value="F:integrin binding"/>
    <property type="evidence" value="ECO:0007669"/>
    <property type="project" value="TreeGrafter"/>
</dbReference>
<dbReference type="EMBL" id="CAJOBC010001658">
    <property type="protein sequence ID" value="CAF3691516.1"/>
    <property type="molecule type" value="Genomic_DNA"/>
</dbReference>
<dbReference type="AlphaFoldDB" id="A0A814A960"/>
<dbReference type="InterPro" id="IPR000413">
    <property type="entry name" value="Integrin_alpha"/>
</dbReference>
<dbReference type="Proteomes" id="UP000681722">
    <property type="component" value="Unassembled WGS sequence"/>
</dbReference>
<evidence type="ECO:0000256" key="4">
    <source>
        <dbReference type="ARBA" id="ARBA00022729"/>
    </source>
</evidence>
<keyword evidence="5" id="KW-0677">Repeat</keyword>
<evidence type="ECO:0000256" key="8">
    <source>
        <dbReference type="ARBA" id="ARBA00023037"/>
    </source>
</evidence>
<dbReference type="InterPro" id="IPR013649">
    <property type="entry name" value="Integrin_alpha_Ig-like_1"/>
</dbReference>
<comment type="subcellular location">
    <subcellularLocation>
        <location evidence="1 13">Membrane</location>
        <topology evidence="1 13">Single-pass type I membrane protein</topology>
    </subcellularLocation>
</comment>
<dbReference type="InterPro" id="IPR028994">
    <property type="entry name" value="Integrin_alpha_N"/>
</dbReference>
<keyword evidence="19" id="KW-1185">Reference proteome</keyword>
<dbReference type="InterPro" id="IPR013517">
    <property type="entry name" value="FG-GAP"/>
</dbReference>
<dbReference type="GO" id="GO:0009897">
    <property type="term" value="C:external side of plasma membrane"/>
    <property type="evidence" value="ECO:0007669"/>
    <property type="project" value="TreeGrafter"/>
</dbReference>
<dbReference type="PROSITE" id="PS51470">
    <property type="entry name" value="FG_GAP"/>
    <property type="match status" value="3"/>
</dbReference>
<keyword evidence="8 13" id="KW-0401">Integrin</keyword>
<feature type="repeat" description="FG-GAP" evidence="12">
    <location>
        <begin position="291"/>
        <end position="352"/>
    </location>
</feature>
<dbReference type="Gene3D" id="2.60.40.1530">
    <property type="entry name" value="ntegrin, alpha v. Chain A, domain 4"/>
    <property type="match status" value="1"/>
</dbReference>
<feature type="domain" description="Integrin alpha first immunoglubulin-like" evidence="14">
    <location>
        <begin position="463"/>
        <end position="586"/>
    </location>
</feature>
<dbReference type="OrthoDB" id="5317514at2759"/>
<dbReference type="Gene3D" id="2.130.10.130">
    <property type="entry name" value="Integrin alpha, N-terminal"/>
    <property type="match status" value="1"/>
</dbReference>
<feature type="repeat" description="FG-GAP" evidence="12">
    <location>
        <begin position="354"/>
        <end position="415"/>
    </location>
</feature>
<dbReference type="SUPFAM" id="SSF69318">
    <property type="entry name" value="Integrin alpha N-terminal domain"/>
    <property type="match status" value="1"/>
</dbReference>
<dbReference type="PANTHER" id="PTHR23220:SF133">
    <property type="entry name" value="INTEGRIN ALPHA-PS2"/>
    <property type="match status" value="1"/>
</dbReference>
<name>A0A814A960_9BILA</name>
<dbReference type="Pfam" id="PF08441">
    <property type="entry name" value="Integrin_A_Ig_1"/>
    <property type="match status" value="1"/>
</dbReference>
<evidence type="ECO:0000313" key="19">
    <source>
        <dbReference type="Proteomes" id="UP000663829"/>
    </source>
</evidence>
<evidence type="ECO:0000256" key="1">
    <source>
        <dbReference type="ARBA" id="ARBA00004479"/>
    </source>
</evidence>
<accession>A0A814A960</accession>
<dbReference type="GO" id="GO:0007160">
    <property type="term" value="P:cell-matrix adhesion"/>
    <property type="evidence" value="ECO:0007669"/>
    <property type="project" value="TreeGrafter"/>
</dbReference>
<dbReference type="Pfam" id="PF20806">
    <property type="entry name" value="Integrin_A_Ig_3"/>
    <property type="match status" value="1"/>
</dbReference>
<reference evidence="17" key="1">
    <citation type="submission" date="2021-02" db="EMBL/GenBank/DDBJ databases">
        <authorList>
            <person name="Nowell W R."/>
        </authorList>
    </citation>
    <scope>NUCLEOTIDE SEQUENCE</scope>
</reference>
<evidence type="ECO:0000256" key="10">
    <source>
        <dbReference type="ARBA" id="ARBA00023170"/>
    </source>
</evidence>
<feature type="repeat" description="FG-GAP" evidence="12">
    <location>
        <begin position="9"/>
        <end position="74"/>
    </location>
</feature>
<dbReference type="GO" id="GO:0007229">
    <property type="term" value="P:integrin-mediated signaling pathway"/>
    <property type="evidence" value="ECO:0007669"/>
    <property type="project" value="UniProtKB-KW"/>
</dbReference>
<keyword evidence="7" id="KW-1133">Transmembrane helix</keyword>
<gene>
    <name evidence="17" type="ORF">GPM918_LOCUS9110</name>
    <name evidence="18" type="ORF">SRO942_LOCUS9111</name>
</gene>
<dbReference type="Gene3D" id="2.60.40.1510">
    <property type="entry name" value="ntegrin, alpha v. Chain A, domain 3"/>
    <property type="match status" value="1"/>
</dbReference>
<keyword evidence="6 13" id="KW-0130">Cell adhesion</keyword>
<dbReference type="GO" id="GO:0008305">
    <property type="term" value="C:integrin complex"/>
    <property type="evidence" value="ECO:0007669"/>
    <property type="project" value="InterPro"/>
</dbReference>
<evidence type="ECO:0000259" key="16">
    <source>
        <dbReference type="Pfam" id="PF20806"/>
    </source>
</evidence>
<keyword evidence="9" id="KW-0472">Membrane</keyword>
<dbReference type="Pfam" id="PF20805">
    <property type="entry name" value="Integrin_A_Ig_2"/>
    <property type="match status" value="1"/>
</dbReference>
<evidence type="ECO:0000313" key="18">
    <source>
        <dbReference type="EMBL" id="CAF3691516.1"/>
    </source>
</evidence>
<feature type="domain" description="Integrin alpha third immunoglobulin-like" evidence="16">
    <location>
        <begin position="705"/>
        <end position="899"/>
    </location>
</feature>
<evidence type="ECO:0000256" key="6">
    <source>
        <dbReference type="ARBA" id="ARBA00022889"/>
    </source>
</evidence>
<evidence type="ECO:0000259" key="14">
    <source>
        <dbReference type="Pfam" id="PF08441"/>
    </source>
</evidence>
<dbReference type="InterPro" id="IPR032695">
    <property type="entry name" value="Integrin_dom_sf"/>
</dbReference>
<dbReference type="InterPro" id="IPR013519">
    <property type="entry name" value="Int_alpha_beta-p"/>
</dbReference>
<evidence type="ECO:0000256" key="13">
    <source>
        <dbReference type="RuleBase" id="RU003762"/>
    </source>
</evidence>
<evidence type="ECO:0008006" key="20">
    <source>
        <dbReference type="Google" id="ProtNLM"/>
    </source>
</evidence>
<evidence type="ECO:0000256" key="3">
    <source>
        <dbReference type="ARBA" id="ARBA00022692"/>
    </source>
</evidence>
<keyword evidence="10 13" id="KW-0675">Receptor</keyword>
<dbReference type="SUPFAM" id="SSF69179">
    <property type="entry name" value="Integrin domains"/>
    <property type="match status" value="3"/>
</dbReference>
<dbReference type="PRINTS" id="PR01185">
    <property type="entry name" value="INTEGRINA"/>
</dbReference>
<dbReference type="Pfam" id="PF01839">
    <property type="entry name" value="FG-GAP"/>
    <property type="match status" value="2"/>
</dbReference>
<feature type="domain" description="Integrin alpha second immunoglobulin-like" evidence="15">
    <location>
        <begin position="587"/>
        <end position="648"/>
    </location>
</feature>
<evidence type="ECO:0000256" key="11">
    <source>
        <dbReference type="ARBA" id="ARBA00023180"/>
    </source>
</evidence>
<comment type="caution">
    <text evidence="17">The sequence shown here is derived from an EMBL/GenBank/DDBJ whole genome shotgun (WGS) entry which is preliminary data.</text>
</comment>
<organism evidence="17 19">
    <name type="scientific">Didymodactylos carnosus</name>
    <dbReference type="NCBI Taxonomy" id="1234261"/>
    <lineage>
        <taxon>Eukaryota</taxon>
        <taxon>Metazoa</taxon>
        <taxon>Spiralia</taxon>
        <taxon>Gnathifera</taxon>
        <taxon>Rotifera</taxon>
        <taxon>Eurotatoria</taxon>
        <taxon>Bdelloidea</taxon>
        <taxon>Philodinida</taxon>
        <taxon>Philodinidae</taxon>
        <taxon>Didymodactylos</taxon>
    </lineage>
</organism>
<sequence>MVSECTVEHWRYLTGESLTSTYFGYSLATQSNLEQSSLIVGSPREHIYDDDYYYSIYRRGAVYQCTLGTQDCTRVKFPLNGNEEIRLRTSSDNKTDQWFGASIAADIRNIIVGAPHLKHVIIDATAENGIHYDIPGVCWKGKNMWSSATANSTQIYSPGMSHWDLRDFHKEGYGLFGFQVAISKKPERIIITAPGSFYFRGQVHSIPLLNKDWLESTHAFPSSHYPFLNVSWLKYPKNYSLNEYDDWCYRGYALALGNFNDDDDQEIVITIPRLNGYKGAIEILNSNLNESSIHSINGSQVGAYFGASLCVLDINNDRLDDLLVGVPLFTSRKDGRILSDAGRVEVYYQTKQHELILGKPLDGTKKGGRFGHAIAKLGDINKDGYEDVAISAPFADGGYSGEVYIYHGSETGLSTIPAQILKPDRLLQAFGWALQGQFDDDHNGYPDLAISSAKNDTVVIVRFTLRICINFNGMQNIHSNLGNFSYILQLDIHKSKSEKRLYFKEKMGHWTRLTNRTKTIHNLKSNDPEKCTNHPLYVKENVNDKLKPIVVRLNYSLATTSINNIVPPMLDAKPSFIEHEIRIQKDCGTDDICIPNLHLTTTSSPNEYKVGISNKIILNIFVINSGEDAYDTKCTIQLPKSVSYINSNSSYLISFQIFADLKPSTDLLDKLVFHINVTSENPDNITYDNYNQISIPISASPEIALKGVAKPEQIQPYPTSITSDISKQIKISDLDIVHIYTLHNKGPGNSKRISFKFVWPVLSLSDDNILYDIEYPNITRLNEPRTMEDYCTVADLFFTIKNSESALKKIRSPFMENIRNVLSSNRPKTFSCNGICKEYVCYIADLNVGHSVIVTLKAKLRLNVLLMKQDRTKSFILSSNATAKILEIPYNITNIKLLSANLKKKKKKKLKTK</sequence>
<dbReference type="GO" id="GO:0098609">
    <property type="term" value="P:cell-cell adhesion"/>
    <property type="evidence" value="ECO:0007669"/>
    <property type="project" value="TreeGrafter"/>
</dbReference>
<keyword evidence="4" id="KW-0732">Signal</keyword>
<evidence type="ECO:0000259" key="15">
    <source>
        <dbReference type="Pfam" id="PF20805"/>
    </source>
</evidence>
<keyword evidence="3" id="KW-0812">Transmembrane</keyword>
<evidence type="ECO:0000256" key="5">
    <source>
        <dbReference type="ARBA" id="ARBA00022737"/>
    </source>
</evidence>
<comment type="similarity">
    <text evidence="2 13">Belongs to the integrin alpha chain family.</text>
</comment>
<evidence type="ECO:0000256" key="12">
    <source>
        <dbReference type="PROSITE-ProRule" id="PRU00803"/>
    </source>
</evidence>
<evidence type="ECO:0000256" key="2">
    <source>
        <dbReference type="ARBA" id="ARBA00008054"/>
    </source>
</evidence>
<dbReference type="PANTHER" id="PTHR23220">
    <property type="entry name" value="INTEGRIN ALPHA"/>
    <property type="match status" value="1"/>
</dbReference>
<dbReference type="InterPro" id="IPR048285">
    <property type="entry name" value="Integrin_alpha_Ig-like_2"/>
</dbReference>
<dbReference type="InterPro" id="IPR048286">
    <property type="entry name" value="Integrin_alpha_Ig-like_3"/>
</dbReference>
<dbReference type="Proteomes" id="UP000663829">
    <property type="component" value="Unassembled WGS sequence"/>
</dbReference>
<evidence type="ECO:0000256" key="9">
    <source>
        <dbReference type="ARBA" id="ARBA00023136"/>
    </source>
</evidence>
<proteinExistence type="inferred from homology"/>
<dbReference type="SMART" id="SM00191">
    <property type="entry name" value="Int_alpha"/>
    <property type="match status" value="5"/>
</dbReference>
<dbReference type="EMBL" id="CAJNOQ010001658">
    <property type="protein sequence ID" value="CAF0910279.1"/>
    <property type="molecule type" value="Genomic_DNA"/>
</dbReference>
<evidence type="ECO:0000313" key="17">
    <source>
        <dbReference type="EMBL" id="CAF0910279.1"/>
    </source>
</evidence>